<feature type="transmembrane region" description="Helical" evidence="9">
    <location>
        <begin position="75"/>
        <end position="101"/>
    </location>
</feature>
<evidence type="ECO:0000256" key="4">
    <source>
        <dbReference type="ARBA" id="ARBA00022989"/>
    </source>
</evidence>
<evidence type="ECO:0000256" key="6">
    <source>
        <dbReference type="ARBA" id="ARBA00023136"/>
    </source>
</evidence>
<gene>
    <name evidence="11" type="ORF">LSH36_675g00002</name>
</gene>
<evidence type="ECO:0000256" key="5">
    <source>
        <dbReference type="ARBA" id="ARBA00023040"/>
    </source>
</evidence>
<dbReference type="GO" id="GO:0042923">
    <property type="term" value="F:neuropeptide binding"/>
    <property type="evidence" value="ECO:0007669"/>
    <property type="project" value="TreeGrafter"/>
</dbReference>
<proteinExistence type="predicted"/>
<dbReference type="Pfam" id="PF00001">
    <property type="entry name" value="7tm_1"/>
    <property type="match status" value="1"/>
</dbReference>
<accession>A0AAD9J2S5</accession>
<comment type="subcellular location">
    <subcellularLocation>
        <location evidence="1">Cell membrane</location>
        <topology evidence="1">Multi-pass membrane protein</topology>
    </subcellularLocation>
</comment>
<keyword evidence="6 9" id="KW-0472">Membrane</keyword>
<dbReference type="GO" id="GO:0007218">
    <property type="term" value="P:neuropeptide signaling pathway"/>
    <property type="evidence" value="ECO:0007669"/>
    <property type="project" value="TreeGrafter"/>
</dbReference>
<evidence type="ECO:0000313" key="12">
    <source>
        <dbReference type="Proteomes" id="UP001208570"/>
    </source>
</evidence>
<organism evidence="11 12">
    <name type="scientific">Paralvinella palmiformis</name>
    <dbReference type="NCBI Taxonomy" id="53620"/>
    <lineage>
        <taxon>Eukaryota</taxon>
        <taxon>Metazoa</taxon>
        <taxon>Spiralia</taxon>
        <taxon>Lophotrochozoa</taxon>
        <taxon>Annelida</taxon>
        <taxon>Polychaeta</taxon>
        <taxon>Sedentaria</taxon>
        <taxon>Canalipalpata</taxon>
        <taxon>Terebellida</taxon>
        <taxon>Terebelliformia</taxon>
        <taxon>Alvinellidae</taxon>
        <taxon>Paralvinella</taxon>
    </lineage>
</organism>
<keyword evidence="12" id="KW-1185">Reference proteome</keyword>
<keyword evidence="4 9" id="KW-1133">Transmembrane helix</keyword>
<dbReference type="PROSITE" id="PS50262">
    <property type="entry name" value="G_PROTEIN_RECEP_F1_2"/>
    <property type="match status" value="1"/>
</dbReference>
<evidence type="ECO:0000256" key="3">
    <source>
        <dbReference type="ARBA" id="ARBA00022692"/>
    </source>
</evidence>
<feature type="domain" description="G-protein coupled receptors family 1 profile" evidence="10">
    <location>
        <begin position="55"/>
        <end position="312"/>
    </location>
</feature>
<keyword evidence="8" id="KW-0807">Transducer</keyword>
<comment type="caution">
    <text evidence="11">The sequence shown here is derived from an EMBL/GenBank/DDBJ whole genome shotgun (WGS) entry which is preliminary data.</text>
</comment>
<feature type="transmembrane region" description="Helical" evidence="9">
    <location>
        <begin position="160"/>
        <end position="178"/>
    </location>
</feature>
<keyword evidence="5" id="KW-0297">G-protein coupled receptor</keyword>
<evidence type="ECO:0000256" key="7">
    <source>
        <dbReference type="ARBA" id="ARBA00023170"/>
    </source>
</evidence>
<evidence type="ECO:0000313" key="11">
    <source>
        <dbReference type="EMBL" id="KAK2145542.1"/>
    </source>
</evidence>
<dbReference type="GO" id="GO:0005886">
    <property type="term" value="C:plasma membrane"/>
    <property type="evidence" value="ECO:0007669"/>
    <property type="project" value="UniProtKB-SubCell"/>
</dbReference>
<feature type="transmembrane region" description="Helical" evidence="9">
    <location>
        <begin position="291"/>
        <end position="315"/>
    </location>
</feature>
<dbReference type="InterPro" id="IPR017452">
    <property type="entry name" value="GPCR_Rhodpsn_7TM"/>
</dbReference>
<dbReference type="GO" id="GO:0043005">
    <property type="term" value="C:neuron projection"/>
    <property type="evidence" value="ECO:0007669"/>
    <property type="project" value="TreeGrafter"/>
</dbReference>
<evidence type="ECO:0000259" key="10">
    <source>
        <dbReference type="PROSITE" id="PS50262"/>
    </source>
</evidence>
<protein>
    <recommendedName>
        <fullName evidence="10">G-protein coupled receptors family 1 profile domain-containing protein</fullName>
    </recommendedName>
</protein>
<dbReference type="Proteomes" id="UP001208570">
    <property type="component" value="Unassembled WGS sequence"/>
</dbReference>
<feature type="transmembrane region" description="Helical" evidence="9">
    <location>
        <begin position="250"/>
        <end position="271"/>
    </location>
</feature>
<dbReference type="PRINTS" id="PR00237">
    <property type="entry name" value="GPCRRHODOPSN"/>
</dbReference>
<evidence type="ECO:0000256" key="9">
    <source>
        <dbReference type="SAM" id="Phobius"/>
    </source>
</evidence>
<dbReference type="Gene3D" id="1.20.1070.10">
    <property type="entry name" value="Rhodopsin 7-helix transmembrane proteins"/>
    <property type="match status" value="1"/>
</dbReference>
<dbReference type="EMBL" id="JAODUP010000675">
    <property type="protein sequence ID" value="KAK2145542.1"/>
    <property type="molecule type" value="Genomic_DNA"/>
</dbReference>
<keyword evidence="2" id="KW-1003">Cell membrane</keyword>
<dbReference type="PANTHER" id="PTHR24229">
    <property type="entry name" value="NEUROPEPTIDES RECEPTOR"/>
    <property type="match status" value="1"/>
</dbReference>
<evidence type="ECO:0000256" key="1">
    <source>
        <dbReference type="ARBA" id="ARBA00004651"/>
    </source>
</evidence>
<evidence type="ECO:0000256" key="8">
    <source>
        <dbReference type="ARBA" id="ARBA00023224"/>
    </source>
</evidence>
<evidence type="ECO:0000256" key="2">
    <source>
        <dbReference type="ARBA" id="ARBA00022475"/>
    </source>
</evidence>
<feature type="transmembrane region" description="Helical" evidence="9">
    <location>
        <begin position="40"/>
        <end position="63"/>
    </location>
</feature>
<name>A0AAD9J2S5_9ANNE</name>
<dbReference type="PANTHER" id="PTHR24229:SF40">
    <property type="entry name" value="ALLATOSTATIN C RECEPTOR 1-RELATED"/>
    <property type="match status" value="1"/>
</dbReference>
<keyword evidence="7" id="KW-0675">Receptor</keyword>
<dbReference type="GO" id="GO:0004930">
    <property type="term" value="F:G protein-coupled receptor activity"/>
    <property type="evidence" value="ECO:0007669"/>
    <property type="project" value="UniProtKB-KW"/>
</dbReference>
<feature type="transmembrane region" description="Helical" evidence="9">
    <location>
        <begin position="198"/>
        <end position="221"/>
    </location>
</feature>
<sequence length="392" mass="43747">MDVVANWSDANLTGFGDGNASFPNPAFITFFAAQEQVRNVILGFSMATFVFGFTGNSLVIYIIGHFSAARMKSVANYYIWSLAFADELFVLSLPMFCWATFANQWPITGVLGDISCKIAYACRDITKFASAWTMVALSVDRLLASYYNLGNLRTIRAGKIVCFSIWLACALVSLHYFVHAKTVANSCHLDNDSYGWFWTIMQLLLSLVLPSIGIFIPYLILSRRMRYRMLNRSGSSASSRNSPSRCMNRTVFVVVTAFTLCQTPYHVVQIISKATLSKTSHASLSHVQRLMYANAVSQILVFVSSCCNPIIYGLLNYNFPLREVNILTGGRGQEEIGFQMTAPTLTSTPTTKPSAFNPHRVHHQHMLKQPKNKQINLDSIKSVIISPLAYEV</sequence>
<keyword evidence="3 9" id="KW-0812">Transmembrane</keyword>
<dbReference type="SUPFAM" id="SSF81321">
    <property type="entry name" value="Family A G protein-coupled receptor-like"/>
    <property type="match status" value="1"/>
</dbReference>
<reference evidence="11" key="1">
    <citation type="journal article" date="2023" name="Mol. Biol. Evol.">
        <title>Third-Generation Sequencing Reveals the Adaptive Role of the Epigenome in Three Deep-Sea Polychaetes.</title>
        <authorList>
            <person name="Perez M."/>
            <person name="Aroh O."/>
            <person name="Sun Y."/>
            <person name="Lan Y."/>
            <person name="Juniper S.K."/>
            <person name="Young C.R."/>
            <person name="Angers B."/>
            <person name="Qian P.Y."/>
        </authorList>
    </citation>
    <scope>NUCLEOTIDE SEQUENCE</scope>
    <source>
        <strain evidence="11">P08H-3</strain>
    </source>
</reference>
<dbReference type="AlphaFoldDB" id="A0AAD9J2S5"/>
<dbReference type="InterPro" id="IPR000276">
    <property type="entry name" value="GPCR_Rhodpsn"/>
</dbReference>